<dbReference type="PANTHER" id="PTHR11596">
    <property type="entry name" value="ALKALINE PHOSPHATASE"/>
    <property type="match status" value="1"/>
</dbReference>
<dbReference type="Gene3D" id="3.40.720.10">
    <property type="entry name" value="Alkaline Phosphatase, subunit A"/>
    <property type="match status" value="1"/>
</dbReference>
<feature type="binding site" evidence="8">
    <location>
        <position position="91"/>
    </location>
    <ligand>
        <name>Mg(2+)</name>
        <dbReference type="ChEBI" id="CHEBI:18420"/>
    </ligand>
</feature>
<evidence type="ECO:0000256" key="9">
    <source>
        <dbReference type="RuleBase" id="RU003946"/>
    </source>
</evidence>
<feature type="binding site" evidence="8">
    <location>
        <position position="251"/>
    </location>
    <ligand>
        <name>Zn(2+)</name>
        <dbReference type="ChEBI" id="CHEBI:29105"/>
        <label>2</label>
    </ligand>
</feature>
<dbReference type="CDD" id="cd16012">
    <property type="entry name" value="ALP"/>
    <property type="match status" value="1"/>
</dbReference>
<dbReference type="SUPFAM" id="SSF53649">
    <property type="entry name" value="Alkaline phosphatase-like"/>
    <property type="match status" value="1"/>
</dbReference>
<evidence type="ECO:0000256" key="5">
    <source>
        <dbReference type="ARBA" id="ARBA00022833"/>
    </source>
</evidence>
<dbReference type="SMART" id="SM00098">
    <property type="entry name" value="alkPPc"/>
    <property type="match status" value="1"/>
</dbReference>
<dbReference type="PRINTS" id="PR00113">
    <property type="entry name" value="ALKPHPHTASE"/>
</dbReference>
<evidence type="ECO:0000256" key="2">
    <source>
        <dbReference type="ARBA" id="ARBA00012647"/>
    </source>
</evidence>
<evidence type="ECO:0000256" key="1">
    <source>
        <dbReference type="ARBA" id="ARBA00005984"/>
    </source>
</evidence>
<feature type="binding site" evidence="8">
    <location>
        <position position="246"/>
    </location>
    <ligand>
        <name>Mg(2+)</name>
        <dbReference type="ChEBI" id="CHEBI:18420"/>
    </ligand>
</feature>
<comment type="catalytic activity">
    <reaction evidence="10">
        <text>a phosphate monoester + H2O = an alcohol + phosphate</text>
        <dbReference type="Rhea" id="RHEA:15017"/>
        <dbReference type="ChEBI" id="CHEBI:15377"/>
        <dbReference type="ChEBI" id="CHEBI:30879"/>
        <dbReference type="ChEBI" id="CHEBI:43474"/>
        <dbReference type="ChEBI" id="CHEBI:67140"/>
        <dbReference type="EC" id="3.1.3.1"/>
    </reaction>
</comment>
<feature type="binding site" evidence="8">
    <location>
        <position position="292"/>
    </location>
    <ligand>
        <name>Zn(2+)</name>
        <dbReference type="ChEBI" id="CHEBI:29105"/>
        <label>2</label>
    </ligand>
</feature>
<evidence type="ECO:0000256" key="8">
    <source>
        <dbReference type="PIRSR" id="PIRSR601952-2"/>
    </source>
</evidence>
<dbReference type="EC" id="3.1.3.1" evidence="2 10"/>
<dbReference type="PANTHER" id="PTHR11596:SF91">
    <property type="entry name" value="ALKALINE PHOSPHATASE-RELATED"/>
    <property type="match status" value="1"/>
</dbReference>
<keyword evidence="4 10" id="KW-0378">Hydrolase</keyword>
<dbReference type="InterPro" id="IPR018299">
    <property type="entry name" value="Alkaline_phosphatase_AS"/>
</dbReference>
<feature type="active site" description="Phosphoserine intermediate" evidence="7">
    <location>
        <position position="26"/>
    </location>
</feature>
<evidence type="ECO:0000256" key="10">
    <source>
        <dbReference type="RuleBase" id="RU003947"/>
    </source>
</evidence>
<dbReference type="AlphaFoldDB" id="A0A8K0G308"/>
<comment type="similarity">
    <text evidence="1 9">Belongs to the alkaline phosphatase family.</text>
</comment>
<keyword evidence="5 8" id="KW-0862">Zinc</keyword>
<comment type="caution">
    <text evidence="11">The sequence shown here is derived from an EMBL/GenBank/DDBJ whole genome shotgun (WGS) entry which is preliminary data.</text>
</comment>
<evidence type="ECO:0000256" key="4">
    <source>
        <dbReference type="ARBA" id="ARBA00022801"/>
    </source>
</evidence>
<dbReference type="PROSITE" id="PS00123">
    <property type="entry name" value="ALKALINE_PHOSPHATASE"/>
    <property type="match status" value="1"/>
</dbReference>
<feature type="binding site" evidence="8">
    <location>
        <position position="293"/>
    </location>
    <ligand>
        <name>Zn(2+)</name>
        <dbReference type="ChEBI" id="CHEBI:29105"/>
        <label>2</label>
    </ligand>
</feature>
<accession>A0A8K0G308</accession>
<keyword evidence="12" id="KW-1185">Reference proteome</keyword>
<dbReference type="Pfam" id="PF00245">
    <property type="entry name" value="Alk_phosphatase"/>
    <property type="match status" value="1"/>
</dbReference>
<dbReference type="Proteomes" id="UP000801492">
    <property type="component" value="Unassembled WGS sequence"/>
</dbReference>
<evidence type="ECO:0000256" key="6">
    <source>
        <dbReference type="ARBA" id="ARBA00022842"/>
    </source>
</evidence>
<evidence type="ECO:0000256" key="3">
    <source>
        <dbReference type="ARBA" id="ARBA00022723"/>
    </source>
</evidence>
<proteinExistence type="inferred from homology"/>
<evidence type="ECO:0000313" key="12">
    <source>
        <dbReference type="Proteomes" id="UP000801492"/>
    </source>
</evidence>
<evidence type="ECO:0000256" key="7">
    <source>
        <dbReference type="PIRSR" id="PIRSR601952-1"/>
    </source>
</evidence>
<dbReference type="InterPro" id="IPR001952">
    <property type="entry name" value="Alkaline_phosphatase"/>
</dbReference>
<dbReference type="GO" id="GO:0046872">
    <property type="term" value="F:metal ion binding"/>
    <property type="evidence" value="ECO:0007669"/>
    <property type="project" value="UniProtKB-KW"/>
</dbReference>
<dbReference type="InterPro" id="IPR017850">
    <property type="entry name" value="Alkaline_phosphatase_core_sf"/>
</dbReference>
<evidence type="ECO:0000313" key="11">
    <source>
        <dbReference type="EMBL" id="KAF2886527.1"/>
    </source>
</evidence>
<feature type="non-terminal residue" evidence="11">
    <location>
        <position position="1"/>
    </location>
</feature>
<organism evidence="11 12">
    <name type="scientific">Ignelater luminosus</name>
    <name type="common">Cucubano</name>
    <name type="synonym">Pyrophorus luminosus</name>
    <dbReference type="NCBI Taxonomy" id="2038154"/>
    <lineage>
        <taxon>Eukaryota</taxon>
        <taxon>Metazoa</taxon>
        <taxon>Ecdysozoa</taxon>
        <taxon>Arthropoda</taxon>
        <taxon>Hexapoda</taxon>
        <taxon>Insecta</taxon>
        <taxon>Pterygota</taxon>
        <taxon>Neoptera</taxon>
        <taxon>Endopterygota</taxon>
        <taxon>Coleoptera</taxon>
        <taxon>Polyphaga</taxon>
        <taxon>Elateriformia</taxon>
        <taxon>Elateroidea</taxon>
        <taxon>Elateridae</taxon>
        <taxon>Agrypninae</taxon>
        <taxon>Pyrophorini</taxon>
        <taxon>Ignelater</taxon>
    </lineage>
</organism>
<reference evidence="11" key="1">
    <citation type="submission" date="2019-08" db="EMBL/GenBank/DDBJ databases">
        <title>The genome of the North American firefly Photinus pyralis.</title>
        <authorList>
            <consortium name="Photinus pyralis genome working group"/>
            <person name="Fallon T.R."/>
            <person name="Sander Lower S.E."/>
            <person name="Weng J.-K."/>
        </authorList>
    </citation>
    <scope>NUCLEOTIDE SEQUENCE</scope>
    <source>
        <strain evidence="11">TRF0915ILg1</strain>
        <tissue evidence="11">Whole body</tissue>
    </source>
</reference>
<feature type="non-terminal residue" evidence="11">
    <location>
        <position position="349"/>
    </location>
</feature>
<protein>
    <recommendedName>
        <fullName evidence="2 10">Alkaline phosphatase</fullName>
        <ecNumber evidence="2 10">3.1.3.1</ecNumber>
    </recommendedName>
</protein>
<sequence>AKLNLNNFFSLSHFQTYCVDKQVADSACSATAYLGGVKANLGTVGVTAAVEKDDCQAMQNTSNHVYSIGRWSQLKGKRTGIVTTTRLTHASPSGVYAHTANRKWENDADVWKSHKDPTKCPDIAMQMIHGETGRNLNVMLGGGKSEFIPKSETDEEGNKGLREDGRNLIEEWKAENNGSTYEYVYDRAGLLNVSDDTEYVLGLFRKTHLNYNVDRNPAQTPSLAEMTEKAIKLLSRGENGYFLFVEGGRIDHAHHSTKARKALNETVEFHKAIQVAVDMTNPEDTLIVVTSDHAHTMSLNGYPDRGNDILGIGGKARDKLPYTTLSYANGPGYRMEWLGSRHDVSKDDL</sequence>
<feature type="binding site" evidence="8">
    <location>
        <position position="89"/>
    </location>
    <ligand>
        <name>Mg(2+)</name>
        <dbReference type="ChEBI" id="CHEBI:18420"/>
    </ligand>
</feature>
<dbReference type="EMBL" id="VTPC01087407">
    <property type="protein sequence ID" value="KAF2886527.1"/>
    <property type="molecule type" value="Genomic_DNA"/>
</dbReference>
<feature type="binding site" evidence="8">
    <location>
        <position position="255"/>
    </location>
    <ligand>
        <name>Zn(2+)</name>
        <dbReference type="ChEBI" id="CHEBI:29105"/>
        <label>2</label>
    </ligand>
</feature>
<name>A0A8K0G308_IGNLU</name>
<comment type="cofactor">
    <cofactor evidence="8">
        <name>Zn(2+)</name>
        <dbReference type="ChEBI" id="CHEBI:29105"/>
    </cofactor>
    <text evidence="8">Binds 2 Zn(2+) ions.</text>
</comment>
<keyword evidence="3 8" id="KW-0479">Metal-binding</keyword>
<dbReference type="GO" id="GO:0004035">
    <property type="term" value="F:alkaline phosphatase activity"/>
    <property type="evidence" value="ECO:0007669"/>
    <property type="project" value="UniProtKB-EC"/>
</dbReference>
<gene>
    <name evidence="11" type="ORF">ILUMI_19647</name>
</gene>
<comment type="cofactor">
    <cofactor evidence="8">
        <name>Mg(2+)</name>
        <dbReference type="ChEBI" id="CHEBI:18420"/>
    </cofactor>
    <text evidence="8">Binds 1 Mg(2+) ion.</text>
</comment>
<dbReference type="OrthoDB" id="5818554at2759"/>
<keyword evidence="6 8" id="KW-0460">Magnesium</keyword>